<comment type="caution">
    <text evidence="13">The sequence shown here is derived from an EMBL/GenBank/DDBJ whole genome shotgun (WGS) entry which is preliminary data.</text>
</comment>
<evidence type="ECO:0000256" key="4">
    <source>
        <dbReference type="ARBA" id="ARBA00022692"/>
    </source>
</evidence>
<evidence type="ECO:0000256" key="3">
    <source>
        <dbReference type="ARBA" id="ARBA00022452"/>
    </source>
</evidence>
<feature type="domain" description="TonB-dependent receptor plug" evidence="12">
    <location>
        <begin position="259"/>
        <end position="365"/>
    </location>
</feature>
<dbReference type="NCBIfam" id="TIGR04057">
    <property type="entry name" value="SusC_RagA_signa"/>
    <property type="match status" value="1"/>
</dbReference>
<feature type="region of interest" description="Disordered" evidence="10">
    <location>
        <begin position="1057"/>
        <end position="1079"/>
    </location>
</feature>
<evidence type="ECO:0000256" key="2">
    <source>
        <dbReference type="ARBA" id="ARBA00022448"/>
    </source>
</evidence>
<keyword evidence="6 8" id="KW-0472">Membrane</keyword>
<name>A0A3P1CHQ3_9BACT</name>
<dbReference type="Pfam" id="PF00593">
    <property type="entry name" value="TonB_dep_Rec_b-barrel"/>
    <property type="match status" value="1"/>
</dbReference>
<evidence type="ECO:0000256" key="6">
    <source>
        <dbReference type="ARBA" id="ARBA00023136"/>
    </source>
</evidence>
<dbReference type="Gene3D" id="3.55.50.30">
    <property type="match status" value="1"/>
</dbReference>
<comment type="subcellular location">
    <subcellularLocation>
        <location evidence="1 8">Cell outer membrane</location>
        <topology evidence="1 8">Multi-pass membrane protein</topology>
    </subcellularLocation>
</comment>
<dbReference type="InterPro" id="IPR039426">
    <property type="entry name" value="TonB-dep_rcpt-like"/>
</dbReference>
<dbReference type="InterPro" id="IPR023997">
    <property type="entry name" value="TonB-dep_OMP_SusC/RagA_CS"/>
</dbReference>
<evidence type="ECO:0000313" key="13">
    <source>
        <dbReference type="EMBL" id="RRB12795.1"/>
    </source>
</evidence>
<evidence type="ECO:0000259" key="12">
    <source>
        <dbReference type="Pfam" id="PF07715"/>
    </source>
</evidence>
<dbReference type="EMBL" id="RQJP01000004">
    <property type="protein sequence ID" value="RRB12795.1"/>
    <property type="molecule type" value="Genomic_DNA"/>
</dbReference>
<dbReference type="OrthoDB" id="9768177at2"/>
<feature type="compositionally biased region" description="Polar residues" evidence="10">
    <location>
        <begin position="1060"/>
        <end position="1079"/>
    </location>
</feature>
<dbReference type="Gene3D" id="2.40.170.20">
    <property type="entry name" value="TonB-dependent receptor, beta-barrel domain"/>
    <property type="match status" value="1"/>
</dbReference>
<dbReference type="PROSITE" id="PS52016">
    <property type="entry name" value="TONB_DEPENDENT_REC_3"/>
    <property type="match status" value="1"/>
</dbReference>
<comment type="similarity">
    <text evidence="8 9">Belongs to the TonB-dependent receptor family.</text>
</comment>
<keyword evidence="5 9" id="KW-0798">TonB box</keyword>
<evidence type="ECO:0000256" key="10">
    <source>
        <dbReference type="SAM" id="MobiDB-lite"/>
    </source>
</evidence>
<evidence type="ECO:0000256" key="1">
    <source>
        <dbReference type="ARBA" id="ARBA00004571"/>
    </source>
</evidence>
<evidence type="ECO:0000256" key="5">
    <source>
        <dbReference type="ARBA" id="ARBA00023077"/>
    </source>
</evidence>
<keyword evidence="14" id="KW-1185">Reference proteome</keyword>
<dbReference type="InterPro" id="IPR023996">
    <property type="entry name" value="TonB-dep_OMP_SusC/RagA"/>
</dbReference>
<feature type="domain" description="TonB-dependent receptor-like beta-barrel" evidence="11">
    <location>
        <begin position="555"/>
        <end position="1124"/>
    </location>
</feature>
<evidence type="ECO:0000256" key="8">
    <source>
        <dbReference type="PROSITE-ProRule" id="PRU01360"/>
    </source>
</evidence>
<dbReference type="FunFam" id="2.170.130.10:FF:000008">
    <property type="entry name" value="SusC/RagA family TonB-linked outer membrane protein"/>
    <property type="match status" value="1"/>
</dbReference>
<dbReference type="InterPro" id="IPR012910">
    <property type="entry name" value="Plug_dom"/>
</dbReference>
<sequence>MGRRLNNTLLNIMKKTVLLFCGLPERWVKTGLVVVLLLTGFAGSLLARPTHGENPLKRSISLTVSNQPIETVLQQVERAADVTFAYSYEIIRADRRVSLNVRNERLGTILSTLLDPISIRYEVVGNRMIVLKKKLPEPEGVKSGSANSALNRPEQLSTEASEPQAIDKTISGQVVDEKNQPMPAVNVVLKGTTTGSTTDGDGKYRINVPDNGGTLQFSFIGYLTQEVVIGNRSTINVTLAVDDKTLSEVVVVGYGTQKKADLTGAVSTISSKDISRLPVSGIDQALQGKAAGVRVTQSTGAPGEGVAVRIRGVGTINDNSPLFVIDGVPTKDAFNVLNPTDIESMSVLKDASSSAIYGARAANGVIVVTTKRGKNGAPRIAFNSYTGVQQHGHLIPMANTADYVRIFNESVVNDNVGVDNPSLQRKSIPADAQLADTDWQKAIFRPAMIQNYQLSISGGNEKSHYLLSGNYFDQKGIILNSGYKRYGLRTSVDTDIAGKVKVGTNLNLTFSDRDIVGSSGDGYGGNGGSVVRYALFHSPAVPIYDQNGNYVDLPSNPGLYGDGYNPVGLANKQDNKERQYRVFGNLFAEWQIVKNLRFRSDGGMDINIINHKIFNENWGTNGRINSPATLVNQVGLISTLNWNNTLTYSRVLNDVHELSVLAGTEAIHNVNRTIGGSDRNYIDQVENLRYLGRGIDPTGKTSFEGDSRWALFSLFGRVNYTYNSKYLFSANIRRDGSSRFSQQNRYGTFFSGSAGWNIDQEAFFKPLANVISQLKIRASVGQLGNQDIGNYPFASIVGGGYNYPLGDPQQNVPGYTIVSRGNTNVKWESATQTDIGLETGFLDNKIQLTADYFIKTTSDMLIPVPVPKSGGAAGAPYVNAGKVENRGIELDLIYRDKKGAFSYDFTANASFIKNKVLSLSDGRPVPGGRIDNGVYATLTEPGYPIGSFYLLQQDGIFQSEADIFTSAFQGNTIRPGDVKFKDVNGDGLINDKDRTHVGSPIPTLLYGLTANLAWKGFDLSAFFQGVSGNKIYYQVATDIEGFYRAFNITQRVVDDHWTGPGTSNTQPRVSWKGSANNKQPSTRFLEDGAYTRLKNLQIGYTLPQKVSKRFGSSSARVYVSGQNLLTFTKYPGLDPEMQTSNNVNNEPFKGDVAVGIDWGTYPSARIYMIGLNVNF</sequence>
<organism evidence="13 14">
    <name type="scientific">Larkinella knui</name>
    <dbReference type="NCBI Taxonomy" id="2025310"/>
    <lineage>
        <taxon>Bacteria</taxon>
        <taxon>Pseudomonadati</taxon>
        <taxon>Bacteroidota</taxon>
        <taxon>Cytophagia</taxon>
        <taxon>Cytophagales</taxon>
        <taxon>Spirosomataceae</taxon>
        <taxon>Larkinella</taxon>
    </lineage>
</organism>
<dbReference type="Gene3D" id="2.170.130.10">
    <property type="entry name" value="TonB-dependent receptor, plug domain"/>
    <property type="match status" value="1"/>
</dbReference>
<dbReference type="Proteomes" id="UP000274271">
    <property type="component" value="Unassembled WGS sequence"/>
</dbReference>
<keyword evidence="4 8" id="KW-0812">Transmembrane</keyword>
<dbReference type="Pfam" id="PF07715">
    <property type="entry name" value="Plug"/>
    <property type="match status" value="1"/>
</dbReference>
<keyword evidence="7 8" id="KW-0998">Cell outer membrane</keyword>
<dbReference type="InterPro" id="IPR000531">
    <property type="entry name" value="Beta-barrel_TonB"/>
</dbReference>
<dbReference type="GO" id="GO:0009279">
    <property type="term" value="C:cell outer membrane"/>
    <property type="evidence" value="ECO:0007669"/>
    <property type="project" value="UniProtKB-SubCell"/>
</dbReference>
<feature type="compositionally biased region" description="Polar residues" evidence="10">
    <location>
        <begin position="144"/>
        <end position="161"/>
    </location>
</feature>
<dbReference type="AlphaFoldDB" id="A0A3P1CHQ3"/>
<keyword evidence="3 8" id="KW-1134">Transmembrane beta strand</keyword>
<dbReference type="Pfam" id="PF13715">
    <property type="entry name" value="CarbopepD_reg_2"/>
    <property type="match status" value="1"/>
</dbReference>
<dbReference type="InterPro" id="IPR036942">
    <property type="entry name" value="Beta-barrel_TonB_sf"/>
</dbReference>
<evidence type="ECO:0000256" key="7">
    <source>
        <dbReference type="ARBA" id="ARBA00023237"/>
    </source>
</evidence>
<dbReference type="NCBIfam" id="TIGR04056">
    <property type="entry name" value="OMP_RagA_SusC"/>
    <property type="match status" value="1"/>
</dbReference>
<gene>
    <name evidence="13" type="ORF">EHT87_21705</name>
</gene>
<feature type="region of interest" description="Disordered" evidence="10">
    <location>
        <begin position="138"/>
        <end position="163"/>
    </location>
</feature>
<dbReference type="InterPro" id="IPR037066">
    <property type="entry name" value="Plug_dom_sf"/>
</dbReference>
<proteinExistence type="inferred from homology"/>
<dbReference type="Gene3D" id="2.60.40.1120">
    <property type="entry name" value="Carboxypeptidase-like, regulatory domain"/>
    <property type="match status" value="1"/>
</dbReference>
<evidence type="ECO:0000256" key="9">
    <source>
        <dbReference type="RuleBase" id="RU003357"/>
    </source>
</evidence>
<dbReference type="InterPro" id="IPR008969">
    <property type="entry name" value="CarboxyPept-like_regulatory"/>
</dbReference>
<accession>A0A3P1CHQ3</accession>
<dbReference type="SUPFAM" id="SSF56935">
    <property type="entry name" value="Porins"/>
    <property type="match status" value="1"/>
</dbReference>
<reference evidence="13 14" key="1">
    <citation type="submission" date="2018-11" db="EMBL/GenBank/DDBJ databases">
        <authorList>
            <person name="Zhou Z."/>
            <person name="Wang G."/>
        </authorList>
    </citation>
    <scope>NUCLEOTIDE SEQUENCE [LARGE SCALE GENOMIC DNA]</scope>
    <source>
        <strain evidence="13 14">KCTC42998</strain>
    </source>
</reference>
<protein>
    <submittedName>
        <fullName evidence="13">SusC/RagA family TonB-linked outer membrane protein</fullName>
    </submittedName>
</protein>
<evidence type="ECO:0000259" key="11">
    <source>
        <dbReference type="Pfam" id="PF00593"/>
    </source>
</evidence>
<dbReference type="SUPFAM" id="SSF49464">
    <property type="entry name" value="Carboxypeptidase regulatory domain-like"/>
    <property type="match status" value="1"/>
</dbReference>
<keyword evidence="2 8" id="KW-0813">Transport</keyword>
<evidence type="ECO:0000313" key="14">
    <source>
        <dbReference type="Proteomes" id="UP000274271"/>
    </source>
</evidence>